<dbReference type="Proteomes" id="UP000332933">
    <property type="component" value="Unassembled WGS sequence"/>
</dbReference>
<evidence type="ECO:0000313" key="3">
    <source>
        <dbReference type="EMBL" id="VFT80538.1"/>
    </source>
</evidence>
<reference evidence="2" key="2">
    <citation type="submission" date="2019-06" db="EMBL/GenBank/DDBJ databases">
        <title>Genomics analysis of Aphanomyces spp. identifies a new class of oomycete effector associated with host adaptation.</title>
        <authorList>
            <person name="Gaulin E."/>
        </authorList>
    </citation>
    <scope>NUCLEOTIDE SEQUENCE</scope>
    <source>
        <strain evidence="2">CBS 578.67</strain>
    </source>
</reference>
<gene>
    <name evidence="3" type="primary">Aste57867_3372</name>
    <name evidence="2" type="ORF">As57867_003362</name>
    <name evidence="3" type="ORF">ASTE57867_3372</name>
</gene>
<accession>A0A485KAB1</accession>
<keyword evidence="4" id="KW-1185">Reference proteome</keyword>
<dbReference type="EMBL" id="VJMH01000590">
    <property type="protein sequence ID" value="KAF0715422.1"/>
    <property type="molecule type" value="Genomic_DNA"/>
</dbReference>
<dbReference type="AlphaFoldDB" id="A0A485KAB1"/>
<sequence>MVNVVVVPEDAPRPLKRVVGRPLKPDKADARSASKRCKLERDREQKRRQRLQYVEEVEALKQMIDSMTARMDITRKPEGQPLPWEDIARALRDDIDFTLQSNTVLRTELRRFQTLASYARRLLALHQPIQWSPALKSSSWRDAYLFDGDELRQSGFEWITNMMFTTVPQDLMQMQDLNDLGVYSTIAYDGNLVRMNIMHEVVVRANFKQVTHMARRHPHEVNGFRLKKDNVTTILESTSNGIHLLRNTGIPGYTMNCVTRQYVQTDCSLVVTRSIVEDEKFPYLPTEFRSDIREWTLVTRRGPHTCLLRQYMTFTQPFLGDDQVVPLAEFAPLFLKSSDPSEFQGMDDDKVLRLVREALVQRHIHSQRMFESFFESLRISTPADDDEIFEC</sequence>
<feature type="compositionally biased region" description="Basic and acidic residues" evidence="1">
    <location>
        <begin position="23"/>
        <end position="44"/>
    </location>
</feature>
<proteinExistence type="predicted"/>
<protein>
    <submittedName>
        <fullName evidence="3">Aste57867_3372 protein</fullName>
    </submittedName>
</protein>
<dbReference type="OrthoDB" id="10663845at2759"/>
<evidence type="ECO:0000256" key="1">
    <source>
        <dbReference type="SAM" id="MobiDB-lite"/>
    </source>
</evidence>
<evidence type="ECO:0000313" key="4">
    <source>
        <dbReference type="Proteomes" id="UP000332933"/>
    </source>
</evidence>
<organism evidence="3 4">
    <name type="scientific">Aphanomyces stellatus</name>
    <dbReference type="NCBI Taxonomy" id="120398"/>
    <lineage>
        <taxon>Eukaryota</taxon>
        <taxon>Sar</taxon>
        <taxon>Stramenopiles</taxon>
        <taxon>Oomycota</taxon>
        <taxon>Saprolegniomycetes</taxon>
        <taxon>Saprolegniales</taxon>
        <taxon>Verrucalvaceae</taxon>
        <taxon>Aphanomyces</taxon>
    </lineage>
</organism>
<evidence type="ECO:0000313" key="2">
    <source>
        <dbReference type="EMBL" id="KAF0715422.1"/>
    </source>
</evidence>
<name>A0A485KAB1_9STRA</name>
<feature type="region of interest" description="Disordered" evidence="1">
    <location>
        <begin position="19"/>
        <end position="44"/>
    </location>
</feature>
<reference evidence="3 4" key="1">
    <citation type="submission" date="2019-03" db="EMBL/GenBank/DDBJ databases">
        <authorList>
            <person name="Gaulin E."/>
            <person name="Dumas B."/>
        </authorList>
    </citation>
    <scope>NUCLEOTIDE SEQUENCE [LARGE SCALE GENOMIC DNA]</scope>
    <source>
        <strain evidence="3">CBS 568.67</strain>
    </source>
</reference>
<dbReference type="EMBL" id="CAADRA010000590">
    <property type="protein sequence ID" value="VFT80538.1"/>
    <property type="molecule type" value="Genomic_DNA"/>
</dbReference>